<dbReference type="EMBL" id="KN846957">
    <property type="protein sequence ID" value="KIW70782.1"/>
    <property type="molecule type" value="Genomic_DNA"/>
</dbReference>
<reference evidence="1 2" key="1">
    <citation type="submission" date="2015-01" db="EMBL/GenBank/DDBJ databases">
        <title>The Genome Sequence of Capronia semiimmersa CBS27337.</title>
        <authorList>
            <consortium name="The Broad Institute Genomics Platform"/>
            <person name="Cuomo C."/>
            <person name="de Hoog S."/>
            <person name="Gorbushina A."/>
            <person name="Stielow B."/>
            <person name="Teixiera M."/>
            <person name="Abouelleil A."/>
            <person name="Chapman S.B."/>
            <person name="Priest M."/>
            <person name="Young S.K."/>
            <person name="Wortman J."/>
            <person name="Nusbaum C."/>
            <person name="Birren B."/>
        </authorList>
    </citation>
    <scope>NUCLEOTIDE SEQUENCE [LARGE SCALE GENOMIC DNA]</scope>
    <source>
        <strain evidence="1 2">CBS 27337</strain>
    </source>
</reference>
<keyword evidence="2" id="KW-1185">Reference proteome</keyword>
<protein>
    <submittedName>
        <fullName evidence="1">Uncharacterized protein</fullName>
    </submittedName>
</protein>
<dbReference type="InterPro" id="IPR036249">
    <property type="entry name" value="Thioredoxin-like_sf"/>
</dbReference>
<dbReference type="HOGENOM" id="CLU_1695256_0_0_1"/>
<proteinExistence type="predicted"/>
<gene>
    <name evidence="1" type="ORF">PV04_03023</name>
</gene>
<evidence type="ECO:0000313" key="2">
    <source>
        <dbReference type="Proteomes" id="UP000054266"/>
    </source>
</evidence>
<accession>A0A0D2E8Y8</accession>
<organism evidence="1 2">
    <name type="scientific">Phialophora macrospora</name>
    <dbReference type="NCBI Taxonomy" id="1851006"/>
    <lineage>
        <taxon>Eukaryota</taxon>
        <taxon>Fungi</taxon>
        <taxon>Dikarya</taxon>
        <taxon>Ascomycota</taxon>
        <taxon>Pezizomycotina</taxon>
        <taxon>Eurotiomycetes</taxon>
        <taxon>Chaetothyriomycetidae</taxon>
        <taxon>Chaetothyriales</taxon>
        <taxon>Herpotrichiellaceae</taxon>
        <taxon>Phialophora</taxon>
    </lineage>
</organism>
<sequence length="155" mass="17727">MVRMTIAMRHVGDQPDTNTFIEKYVDIYRFEQLDEDSLQIQPSRQVPALTGLALSECLTDSLVITYHLREVYPSLIPAAHKTYIVQLLKDLYKIQYLSLSFTLGQNRAGHITAATEVRLSRPDISESHCHALGIQSQTCEFFYFCRVSTDRPPFA</sequence>
<dbReference type="Gene3D" id="3.40.30.10">
    <property type="entry name" value="Glutaredoxin"/>
    <property type="match status" value="1"/>
</dbReference>
<evidence type="ECO:0000313" key="1">
    <source>
        <dbReference type="EMBL" id="KIW70782.1"/>
    </source>
</evidence>
<name>A0A0D2E8Y8_9EURO</name>
<dbReference type="SUPFAM" id="SSF52833">
    <property type="entry name" value="Thioredoxin-like"/>
    <property type="match status" value="1"/>
</dbReference>
<dbReference type="AlphaFoldDB" id="A0A0D2E8Y8"/>
<dbReference type="Proteomes" id="UP000054266">
    <property type="component" value="Unassembled WGS sequence"/>
</dbReference>